<organism evidence="1 2">
    <name type="scientific">Aromatoleum buckelii</name>
    <dbReference type="NCBI Taxonomy" id="200254"/>
    <lineage>
        <taxon>Bacteria</taxon>
        <taxon>Pseudomonadati</taxon>
        <taxon>Pseudomonadota</taxon>
        <taxon>Betaproteobacteria</taxon>
        <taxon>Rhodocyclales</taxon>
        <taxon>Rhodocyclaceae</taxon>
        <taxon>Aromatoleum</taxon>
    </lineage>
</organism>
<name>A0ABX1N3U8_9RHOO</name>
<sequence>METPMSTAVDAGLDPLLRALSEGDGLDVAERLNRGCQCVSLDHERLRGELERDARDGALLSMIVSTRPHLFADSVAFVAAHHQARMAQIIAAVERVVALPGWEALAFDHAPAAAKLPTAAAGVFLGYDFHLGPEGPQLIEINTNAGGALLNVALARAQRACCAEVAPLEAAVAAGGPNDPEAAFIDMFRNEWRAMRGEQALRTVVIVDREPQSQYLLPEFVLFQRLFERHGLAAYICDPAELEFADGRLWLGETVVDLVYNRLTDFALSEPESASLARAWAAQAAVITPHPRAHALYADKRNLALLADDAVLRGIGVDGGTRAVLAAGIPATRQVRAEDAEALWRDRRELFFKPASGFGSRATYRGDKLTRRVFDEILAGDYIAQRLVPPSARRLSVGGTATDLKMDLRNYVYRGSVQLLVARLYRGQTTNFRTPGGGFAAVVALPCAQS</sequence>
<reference evidence="1" key="1">
    <citation type="submission" date="2019-12" db="EMBL/GenBank/DDBJ databases">
        <title>Comparative genomics gives insights into the taxonomy of the Azoarcus-Aromatoleum group and reveals separate origins of nif in the plant-associated Azoarcus and non-plant-associated Aromatoleum sub-groups.</title>
        <authorList>
            <person name="Lafos M."/>
            <person name="Maluk M."/>
            <person name="Batista M."/>
            <person name="Junghare M."/>
            <person name="Carmona M."/>
            <person name="Faoro H."/>
            <person name="Cruz L.M."/>
            <person name="Battistoni F."/>
            <person name="De Souza E."/>
            <person name="Pedrosa F."/>
            <person name="Chen W.-M."/>
            <person name="Poole P.S."/>
            <person name="Dixon R.A."/>
            <person name="James E.K."/>
        </authorList>
    </citation>
    <scope>NUCLEOTIDE SEQUENCE</scope>
    <source>
        <strain evidence="1">U120</strain>
    </source>
</reference>
<evidence type="ECO:0000313" key="1">
    <source>
        <dbReference type="EMBL" id="NMF93920.1"/>
    </source>
</evidence>
<dbReference type="EMBL" id="WTVH01000020">
    <property type="protein sequence ID" value="NMF93920.1"/>
    <property type="molecule type" value="Genomic_DNA"/>
</dbReference>
<evidence type="ECO:0008006" key="3">
    <source>
        <dbReference type="Google" id="ProtNLM"/>
    </source>
</evidence>
<keyword evidence="2" id="KW-1185">Reference proteome</keyword>
<accession>A0ABX1N3U8</accession>
<proteinExistence type="predicted"/>
<dbReference type="SUPFAM" id="SSF56059">
    <property type="entry name" value="Glutathione synthetase ATP-binding domain-like"/>
    <property type="match status" value="1"/>
</dbReference>
<evidence type="ECO:0000313" key="2">
    <source>
        <dbReference type="Proteomes" id="UP000601990"/>
    </source>
</evidence>
<protein>
    <recommendedName>
        <fullName evidence="3">Circularly permuted type 2 ATP-grasp protein</fullName>
    </recommendedName>
</protein>
<gene>
    <name evidence="1" type="ORF">GO608_11330</name>
</gene>
<dbReference type="Proteomes" id="UP000601990">
    <property type="component" value="Unassembled WGS sequence"/>
</dbReference>
<comment type="caution">
    <text evidence="1">The sequence shown here is derived from an EMBL/GenBank/DDBJ whole genome shotgun (WGS) entry which is preliminary data.</text>
</comment>